<gene>
    <name evidence="1" type="ordered locus">BPSL3267</name>
</gene>
<proteinExistence type="predicted"/>
<dbReference type="AlphaFoldDB" id="Q63PV5"/>
<evidence type="ECO:0000313" key="1">
    <source>
        <dbReference type="EMBL" id="CAH37280.1"/>
    </source>
</evidence>
<reference evidence="1 2" key="1">
    <citation type="journal article" date="2004" name="Proc. Natl. Acad. Sci. U.S.A.">
        <title>Genomic plasticity of the causative agent of melioidosis, Burkholderia pseudomallei.</title>
        <authorList>
            <person name="Holden M.T.G."/>
            <person name="Titball R.W."/>
            <person name="Peacock S.J."/>
            <person name="Cerdeno-Tarraga A.M."/>
            <person name="Atkins T."/>
            <person name="Crossman L.C."/>
            <person name="Pitt T."/>
            <person name="Churcher C."/>
            <person name="Mungall K."/>
            <person name="Bentley S.D."/>
            <person name="Sebaihia M."/>
            <person name="Thomson N.R."/>
            <person name="Bason N."/>
            <person name="Beacham I.R."/>
            <person name="Brooks K."/>
            <person name="Brown K.A."/>
            <person name="Brown N.F."/>
            <person name="Challis G.L."/>
            <person name="Cherevach I."/>
            <person name="Chillingworth T."/>
            <person name="Cronin A."/>
            <person name="Crosset B."/>
            <person name="Davis P."/>
            <person name="DeShazer D."/>
            <person name="Feltwell T."/>
            <person name="Fraser A."/>
            <person name="Hance Z."/>
            <person name="Hauser H."/>
            <person name="Holroyd S."/>
            <person name="Jagels K."/>
            <person name="Keith K.E."/>
            <person name="Maddison M."/>
            <person name="Moule S."/>
            <person name="Price C."/>
            <person name="Quail M.A."/>
            <person name="Rabbinowitsch E."/>
            <person name="Rutherford K."/>
            <person name="Sanders M."/>
            <person name="Simmonds M."/>
            <person name="Songsivilai S."/>
            <person name="Stevens K."/>
            <person name="Tumapa S."/>
            <person name="Vesaratchavest M."/>
            <person name="Whitehead S."/>
            <person name="Yeats C."/>
            <person name="Barrell B.G."/>
            <person name="Oyston P.C.F."/>
            <person name="Parkhill J."/>
        </authorList>
    </citation>
    <scope>NUCLEOTIDE SEQUENCE [LARGE SCALE GENOMIC DNA]</scope>
    <source>
        <strain evidence="1 2">K96243</strain>
    </source>
</reference>
<protein>
    <recommendedName>
        <fullName evidence="3">DUF4123 domain-containing protein</fullName>
    </recommendedName>
</protein>
<dbReference type="PATRIC" id="fig|272560.51.peg.1956"/>
<evidence type="ECO:0000313" key="2">
    <source>
        <dbReference type="Proteomes" id="UP000000605"/>
    </source>
</evidence>
<dbReference type="eggNOG" id="ENOG5033QW9">
    <property type="taxonomic scope" value="Bacteria"/>
</dbReference>
<organism evidence="1 2">
    <name type="scientific">Burkholderia pseudomallei (strain K96243)</name>
    <dbReference type="NCBI Taxonomy" id="272560"/>
    <lineage>
        <taxon>Bacteria</taxon>
        <taxon>Pseudomonadati</taxon>
        <taxon>Pseudomonadota</taxon>
        <taxon>Betaproteobacteria</taxon>
        <taxon>Burkholderiales</taxon>
        <taxon>Burkholderiaceae</taxon>
        <taxon>Burkholderia</taxon>
        <taxon>pseudomallei group</taxon>
    </lineage>
</organism>
<keyword evidence="2" id="KW-1185">Reference proteome</keyword>
<evidence type="ECO:0008006" key="3">
    <source>
        <dbReference type="Google" id="ProtNLM"/>
    </source>
</evidence>
<accession>Q63PV5</accession>
<dbReference type="STRING" id="272560.BPSL3267"/>
<dbReference type="EMBL" id="BX571965">
    <property type="protein sequence ID" value="CAH37280.1"/>
    <property type="molecule type" value="Genomic_DNA"/>
</dbReference>
<name>Q63PV5_BURPS</name>
<dbReference type="Proteomes" id="UP000000605">
    <property type="component" value="Chromosome 1"/>
</dbReference>
<dbReference type="KEGG" id="bps:BPSL3267"/>
<sequence length="245" mass="27410">MARPARSDSEKKRGGMRAAALLHALARHVGAENPYQFATRFDARMNSTTHTSGKWRLNFAGSQALSINQLKLLSQFDARANLLHVRGPADLWIALWGDAHDLWQLCRSRLCHMGPSLDDRIWLEVAGEFTDEKAFDVTLADFEGEVLLAEAYQALLPLRYLSEAVALHRLFQTLNTLALLSFDGAGTYRCVRICLDNANVAAELSHHGILESVRDELAVIVTRPEAAVPAEQRWEALRPRLDWIG</sequence>